<organism evidence="3 4">
    <name type="scientific">Lymnaea stagnalis</name>
    <name type="common">Great pond snail</name>
    <name type="synonym">Helix stagnalis</name>
    <dbReference type="NCBI Taxonomy" id="6523"/>
    <lineage>
        <taxon>Eukaryota</taxon>
        <taxon>Metazoa</taxon>
        <taxon>Spiralia</taxon>
        <taxon>Lophotrochozoa</taxon>
        <taxon>Mollusca</taxon>
        <taxon>Gastropoda</taxon>
        <taxon>Heterobranchia</taxon>
        <taxon>Euthyneura</taxon>
        <taxon>Panpulmonata</taxon>
        <taxon>Hygrophila</taxon>
        <taxon>Lymnaeoidea</taxon>
        <taxon>Lymnaeidae</taxon>
        <taxon>Lymnaea</taxon>
    </lineage>
</organism>
<dbReference type="PANTHER" id="PTHR12784:SF28">
    <property type="entry name" value="PROTEIN SICKIE"/>
    <property type="match status" value="1"/>
</dbReference>
<reference evidence="3 4" key="1">
    <citation type="submission" date="2024-04" db="EMBL/GenBank/DDBJ databases">
        <authorList>
            <consortium name="Genoscope - CEA"/>
            <person name="William W."/>
        </authorList>
    </citation>
    <scope>NUCLEOTIDE SEQUENCE [LARGE SCALE GENOMIC DNA]</scope>
</reference>
<dbReference type="PROSITE" id="PS50021">
    <property type="entry name" value="CH"/>
    <property type="match status" value="1"/>
</dbReference>
<proteinExistence type="predicted"/>
<accession>A0AAV2HMV4</accession>
<feature type="domain" description="Calponin-homology (CH)" evidence="2">
    <location>
        <begin position="1"/>
        <end position="64"/>
    </location>
</feature>
<dbReference type="Proteomes" id="UP001497497">
    <property type="component" value="Unassembled WGS sequence"/>
</dbReference>
<evidence type="ECO:0000313" key="4">
    <source>
        <dbReference type="Proteomes" id="UP001497497"/>
    </source>
</evidence>
<sequence>AGEKIKDIKPKPKNSAQMVENINTSLTFLAGLGVSVDGVSAKDIKDGNLKSILGLFFSLSRYKQQQKTLQQQKQQQQRQQQQQHQQQQQQQQRLPGDFNSGPAPPGGKHVANGGETISRLPSPFKQGSKSSAPT</sequence>
<feature type="non-terminal residue" evidence="3">
    <location>
        <position position="134"/>
    </location>
</feature>
<name>A0AAV2HMV4_LYMST</name>
<dbReference type="Gene3D" id="1.10.418.10">
    <property type="entry name" value="Calponin-like domain"/>
    <property type="match status" value="1"/>
</dbReference>
<dbReference type="InterPro" id="IPR001715">
    <property type="entry name" value="CH_dom"/>
</dbReference>
<feature type="compositionally biased region" description="Polar residues" evidence="1">
    <location>
        <begin position="125"/>
        <end position="134"/>
    </location>
</feature>
<keyword evidence="4" id="KW-1185">Reference proteome</keyword>
<dbReference type="EMBL" id="CAXITT010000148">
    <property type="protein sequence ID" value="CAL1533636.1"/>
    <property type="molecule type" value="Genomic_DNA"/>
</dbReference>
<evidence type="ECO:0000313" key="3">
    <source>
        <dbReference type="EMBL" id="CAL1533636.1"/>
    </source>
</evidence>
<dbReference type="SUPFAM" id="SSF47576">
    <property type="entry name" value="Calponin-homology domain, CH-domain"/>
    <property type="match status" value="1"/>
</dbReference>
<protein>
    <recommendedName>
        <fullName evidence="2">Calponin-homology (CH) domain-containing protein</fullName>
    </recommendedName>
</protein>
<dbReference type="InterPro" id="IPR039041">
    <property type="entry name" value="Nav/unc-53"/>
</dbReference>
<dbReference type="AlphaFoldDB" id="A0AAV2HMV4"/>
<gene>
    <name evidence="3" type="ORF">GSLYS_00007596001</name>
</gene>
<dbReference type="PANTHER" id="PTHR12784">
    <property type="entry name" value="STEERIN"/>
    <property type="match status" value="1"/>
</dbReference>
<dbReference type="GO" id="GO:0022008">
    <property type="term" value="P:neurogenesis"/>
    <property type="evidence" value="ECO:0007669"/>
    <property type="project" value="InterPro"/>
</dbReference>
<comment type="caution">
    <text evidence="3">The sequence shown here is derived from an EMBL/GenBank/DDBJ whole genome shotgun (WGS) entry which is preliminary data.</text>
</comment>
<evidence type="ECO:0000259" key="2">
    <source>
        <dbReference type="PROSITE" id="PS50021"/>
    </source>
</evidence>
<dbReference type="InterPro" id="IPR036872">
    <property type="entry name" value="CH_dom_sf"/>
</dbReference>
<feature type="region of interest" description="Disordered" evidence="1">
    <location>
        <begin position="64"/>
        <end position="134"/>
    </location>
</feature>
<evidence type="ECO:0000256" key="1">
    <source>
        <dbReference type="SAM" id="MobiDB-lite"/>
    </source>
</evidence>
<feature type="non-terminal residue" evidence="3">
    <location>
        <position position="1"/>
    </location>
</feature>
<feature type="compositionally biased region" description="Low complexity" evidence="1">
    <location>
        <begin position="64"/>
        <end position="92"/>
    </location>
</feature>